<dbReference type="PANTHER" id="PTHR22893">
    <property type="entry name" value="NADH OXIDOREDUCTASE-RELATED"/>
    <property type="match status" value="1"/>
</dbReference>
<dbReference type="Pfam" id="PF00724">
    <property type="entry name" value="Oxidored_FMN"/>
    <property type="match status" value="1"/>
</dbReference>
<dbReference type="InterPro" id="IPR013785">
    <property type="entry name" value="Aldolase_TIM"/>
</dbReference>
<comment type="caution">
    <text evidence="2">The sequence shown here is derived from an EMBL/GenBank/DDBJ whole genome shotgun (WGS) entry which is preliminary data.</text>
</comment>
<organism evidence="2 3">
    <name type="scientific">Sphingobium jiangsuense</name>
    <dbReference type="NCBI Taxonomy" id="870476"/>
    <lineage>
        <taxon>Bacteria</taxon>
        <taxon>Pseudomonadati</taxon>
        <taxon>Pseudomonadota</taxon>
        <taxon>Alphaproteobacteria</taxon>
        <taxon>Sphingomonadales</taxon>
        <taxon>Sphingomonadaceae</taxon>
        <taxon>Sphingobium</taxon>
    </lineage>
</organism>
<sequence length="378" mass="40883">MTDLDALRRMLFRPFDHGALHLANRVVMAPMTRWMSPDNVPGPDVAAYYRRRAENGVGLIITEGTFVAHPGAGDSDRIPNFHGEAALAGWKAVVDGVHEAGGAIMPQLWHVGLVAQPKEGEARGTLTPHQVGPSGLAGGLGIRPYPDGRPMTGADMEAVAAGFVESALAAQRLGFDGVELHGAHGYIFDQFFWDETNRREDGYGGPLANRARFAAEVIRAIKQATGPGFPLVLRISQWKQHDYRARLATTPAMLEELLLPLVDAGVDLFHCSQRRFWEPEFEGSPMNLAGWAKAITGRPSIAVGSIGLEVDFLSTMLSPQASRPGHLDELAGMMERGDFDLAAVGRALLVDPAWARKIERGEIDALIPYTPEALGTLS</sequence>
<feature type="domain" description="NADH:flavin oxidoreductase/NADH oxidase N-terminal" evidence="1">
    <location>
        <begin position="11"/>
        <end position="260"/>
    </location>
</feature>
<dbReference type="PANTHER" id="PTHR22893:SF55">
    <property type="entry name" value="OXIDOREDUCTASE-RELATED"/>
    <property type="match status" value="1"/>
</dbReference>
<accession>A0A7W6FP49</accession>
<dbReference type="EMBL" id="JACIDT010000004">
    <property type="protein sequence ID" value="MBB3925751.1"/>
    <property type="molecule type" value="Genomic_DNA"/>
</dbReference>
<dbReference type="InterPro" id="IPR045247">
    <property type="entry name" value="Oye-like"/>
</dbReference>
<dbReference type="CDD" id="cd04747">
    <property type="entry name" value="OYE_like_5_FMN"/>
    <property type="match status" value="1"/>
</dbReference>
<dbReference type="FunFam" id="3.20.20.70:FF:000262">
    <property type="entry name" value="NADH:flavin oxidoreductase"/>
    <property type="match status" value="1"/>
</dbReference>
<name>A0A7W6FP49_9SPHN</name>
<dbReference type="GO" id="GO:0005829">
    <property type="term" value="C:cytosol"/>
    <property type="evidence" value="ECO:0007669"/>
    <property type="project" value="TreeGrafter"/>
</dbReference>
<dbReference type="GO" id="GO:0016491">
    <property type="term" value="F:oxidoreductase activity"/>
    <property type="evidence" value="ECO:0007669"/>
    <property type="project" value="InterPro"/>
</dbReference>
<evidence type="ECO:0000259" key="1">
    <source>
        <dbReference type="Pfam" id="PF00724"/>
    </source>
</evidence>
<dbReference type="Proteomes" id="UP000571950">
    <property type="component" value="Unassembled WGS sequence"/>
</dbReference>
<dbReference type="RefSeq" id="WP_188071306.1">
    <property type="nucleotide sequence ID" value="NZ_BSPS01000020.1"/>
</dbReference>
<protein>
    <submittedName>
        <fullName evidence="2">2,4-dienoyl-CoA reductase-like NADH-dependent reductase (Old Yellow Enzyme family)</fullName>
    </submittedName>
</protein>
<dbReference type="SUPFAM" id="SSF51395">
    <property type="entry name" value="FMN-linked oxidoreductases"/>
    <property type="match status" value="1"/>
</dbReference>
<evidence type="ECO:0000313" key="3">
    <source>
        <dbReference type="Proteomes" id="UP000571950"/>
    </source>
</evidence>
<keyword evidence="3" id="KW-1185">Reference proteome</keyword>
<reference evidence="2 3" key="1">
    <citation type="submission" date="2020-08" db="EMBL/GenBank/DDBJ databases">
        <title>Genomic Encyclopedia of Type Strains, Phase IV (KMG-IV): sequencing the most valuable type-strain genomes for metagenomic binning, comparative biology and taxonomic classification.</title>
        <authorList>
            <person name="Goeker M."/>
        </authorList>
    </citation>
    <scope>NUCLEOTIDE SEQUENCE [LARGE SCALE GENOMIC DNA]</scope>
    <source>
        <strain evidence="2 3">DSM 26189</strain>
    </source>
</reference>
<gene>
    <name evidence="2" type="ORF">GGR43_001466</name>
</gene>
<dbReference type="InterPro" id="IPR001155">
    <property type="entry name" value="OxRdtase_FMN_N"/>
</dbReference>
<evidence type="ECO:0000313" key="2">
    <source>
        <dbReference type="EMBL" id="MBB3925751.1"/>
    </source>
</evidence>
<dbReference type="GO" id="GO:0010181">
    <property type="term" value="F:FMN binding"/>
    <property type="evidence" value="ECO:0007669"/>
    <property type="project" value="InterPro"/>
</dbReference>
<dbReference type="AlphaFoldDB" id="A0A7W6FP49"/>
<dbReference type="Gene3D" id="3.20.20.70">
    <property type="entry name" value="Aldolase class I"/>
    <property type="match status" value="1"/>
</dbReference>
<proteinExistence type="predicted"/>